<comment type="caution">
    <text evidence="1">The sequence shown here is derived from an EMBL/GenBank/DDBJ whole genome shotgun (WGS) entry which is preliminary data.</text>
</comment>
<name>A0A1F5Z059_9BACT</name>
<proteinExistence type="predicted"/>
<sequence>MITSWEWSPQTETIGVLHEAHYIATSFYKISGFNLLPLNSKNLDPSVMEFPDLDFKAIPRFWKRVINISETSFPIRDTELIDDTQNLLKEAGLLKRPDTAILEKTWGKAEQEIVKTVGNIKEIIIYPTNLISRSMFNLPTKFPATVEFYLNSRENVHDITETPNTQGRKKQESLGYI</sequence>
<gene>
    <name evidence="1" type="ORF">A2872_03150</name>
</gene>
<reference evidence="1 2" key="1">
    <citation type="journal article" date="2016" name="Nat. Commun.">
        <title>Thousands of microbial genomes shed light on interconnected biogeochemical processes in an aquifer system.</title>
        <authorList>
            <person name="Anantharaman K."/>
            <person name="Brown C.T."/>
            <person name="Hug L.A."/>
            <person name="Sharon I."/>
            <person name="Castelle C.J."/>
            <person name="Probst A.J."/>
            <person name="Thomas B.C."/>
            <person name="Singh A."/>
            <person name="Wilkins M.J."/>
            <person name="Karaoz U."/>
            <person name="Brodie E.L."/>
            <person name="Williams K.H."/>
            <person name="Hubbard S.S."/>
            <person name="Banfield J.F."/>
        </authorList>
    </citation>
    <scope>NUCLEOTIDE SEQUENCE [LARGE SCALE GENOMIC DNA]</scope>
</reference>
<evidence type="ECO:0000313" key="1">
    <source>
        <dbReference type="EMBL" id="OGG05838.1"/>
    </source>
</evidence>
<dbReference type="EMBL" id="MFJG01000027">
    <property type="protein sequence ID" value="OGG05838.1"/>
    <property type="molecule type" value="Genomic_DNA"/>
</dbReference>
<dbReference type="Proteomes" id="UP000178681">
    <property type="component" value="Unassembled WGS sequence"/>
</dbReference>
<dbReference type="AlphaFoldDB" id="A0A1F5Z059"/>
<protein>
    <submittedName>
        <fullName evidence="1">Uncharacterized protein</fullName>
    </submittedName>
</protein>
<organism evidence="1 2">
    <name type="scientific">Candidatus Gottesmanbacteria bacterium RIFCSPHIGHO2_01_FULL_42_12</name>
    <dbReference type="NCBI Taxonomy" id="1798377"/>
    <lineage>
        <taxon>Bacteria</taxon>
        <taxon>Candidatus Gottesmaniibacteriota</taxon>
    </lineage>
</organism>
<accession>A0A1F5Z059</accession>
<evidence type="ECO:0000313" key="2">
    <source>
        <dbReference type="Proteomes" id="UP000178681"/>
    </source>
</evidence>
<dbReference type="STRING" id="1798377.A2872_03150"/>